<organism evidence="3 4">
    <name type="scientific">Legionella massiliensis</name>
    <dbReference type="NCBI Taxonomy" id="1034943"/>
    <lineage>
        <taxon>Bacteria</taxon>
        <taxon>Pseudomonadati</taxon>
        <taxon>Pseudomonadota</taxon>
        <taxon>Gammaproteobacteria</taxon>
        <taxon>Legionellales</taxon>
        <taxon>Legionellaceae</taxon>
        <taxon>Legionella</taxon>
    </lineage>
</organism>
<evidence type="ECO:0000256" key="1">
    <source>
        <dbReference type="SAM" id="MobiDB-lite"/>
    </source>
</evidence>
<dbReference type="Proteomes" id="UP000044071">
    <property type="component" value="Unassembled WGS sequence"/>
</dbReference>
<dbReference type="CDD" id="cd14686">
    <property type="entry name" value="bZIP"/>
    <property type="match status" value="1"/>
</dbReference>
<dbReference type="AlphaFoldDB" id="A0A078KSX3"/>
<feature type="signal peptide" evidence="2">
    <location>
        <begin position="1"/>
        <end position="19"/>
    </location>
</feature>
<evidence type="ECO:0000313" key="4">
    <source>
        <dbReference type="Proteomes" id="UP000044071"/>
    </source>
</evidence>
<dbReference type="EMBL" id="CCSB01000001">
    <property type="protein sequence ID" value="CDZ76052.1"/>
    <property type="molecule type" value="Genomic_DNA"/>
</dbReference>
<sequence length="546" mass="59217">MKHIALVIAISLLSSSLFAADNEELQREIKLLQEQTRQLQSQLNRLQKKLVAQTATKPLKKAPVRPAKAKTPPPSQAKQVVAAKTPKGPPPKSTPQLIKEEGKTYHSSQLMVHVVDQDKSTTGFFPTALIADGRVISYIAGTPIVSAPYLGDRPAFDGSDYIVNISSINRDIRLMEQRRRLYRAYESIGYPKPNMPIIAISGKVEPVAMINQPYVGKYQSDVNLGSSELDVAAALNDKVEAFMSVAYDDTPPPVGPRVDNSVFSLNMGFVNVGNLDKTPFYFTAGQMYVPFGRYSTSMISSSLPLRLARTKSRPFVVGYKSQADHGPYAAVYGFKSDTDLGHSGIGGVNLGYTVKSGELSGDLGVSYISSLTDSAGMQNTGSAPFTTFGGFASATNGSELIHKVAGVDVHGNLSFDRYSLTAEWVGASRGFKTRDLSFMGRGAKPQAAQLEAGVTFMAFKKPASFAASYQWTKDTLALNLPKHRISGVFNISIWKDTVESLEYRHDVDYRTTQFANGISAPGFNNLPTFGTGRSADALIGQIGVYF</sequence>
<evidence type="ECO:0008006" key="5">
    <source>
        <dbReference type="Google" id="ProtNLM"/>
    </source>
</evidence>
<protein>
    <recommendedName>
        <fullName evidence="5">Coiled-coil protein</fullName>
    </recommendedName>
</protein>
<feature type="chain" id="PRO_5009743996" description="Coiled-coil protein" evidence="2">
    <location>
        <begin position="20"/>
        <end position="546"/>
    </location>
</feature>
<reference evidence="3 4" key="1">
    <citation type="submission" date="2014-06" db="EMBL/GenBank/DDBJ databases">
        <authorList>
            <person name="Urmite Genomes Urmite Genomes"/>
        </authorList>
    </citation>
    <scope>NUCLEOTIDE SEQUENCE [LARGE SCALE GENOMIC DNA]</scope>
</reference>
<dbReference type="NCBIfam" id="NF033652">
    <property type="entry name" value="LbtU_sider_porin"/>
    <property type="match status" value="1"/>
</dbReference>
<dbReference type="eggNOG" id="COG3203">
    <property type="taxonomic scope" value="Bacteria"/>
</dbReference>
<feature type="region of interest" description="Disordered" evidence="1">
    <location>
        <begin position="54"/>
        <end position="96"/>
    </location>
</feature>
<evidence type="ECO:0000256" key="2">
    <source>
        <dbReference type="SAM" id="SignalP"/>
    </source>
</evidence>
<dbReference type="RefSeq" id="WP_043872665.1">
    <property type="nucleotide sequence ID" value="NZ_CCVW01000001.1"/>
</dbReference>
<gene>
    <name evidence="3" type="ORF">BN59_00316</name>
</gene>
<accession>A0A078KSX3</accession>
<proteinExistence type="predicted"/>
<keyword evidence="4" id="KW-1185">Reference proteome</keyword>
<dbReference type="STRING" id="1034943.BN59_00316"/>
<dbReference type="OrthoDB" id="5417572at2"/>
<keyword evidence="2" id="KW-0732">Signal</keyword>
<evidence type="ECO:0000313" key="3">
    <source>
        <dbReference type="EMBL" id="CDZ76052.1"/>
    </source>
</evidence>
<name>A0A078KSX3_9GAMM</name>